<organism evidence="11 12">
    <name type="scientific">Rhizobium halophytocola</name>
    <dbReference type="NCBI Taxonomy" id="735519"/>
    <lineage>
        <taxon>Bacteria</taxon>
        <taxon>Pseudomonadati</taxon>
        <taxon>Pseudomonadota</taxon>
        <taxon>Alphaproteobacteria</taxon>
        <taxon>Hyphomicrobiales</taxon>
        <taxon>Rhizobiaceae</taxon>
        <taxon>Rhizobium/Agrobacterium group</taxon>
        <taxon>Rhizobium</taxon>
    </lineage>
</organism>
<evidence type="ECO:0000256" key="9">
    <source>
        <dbReference type="RuleBase" id="RU369079"/>
    </source>
</evidence>
<comment type="similarity">
    <text evidence="8 9">Belongs to the TRAP transporter small permease family.</text>
</comment>
<comment type="subcellular location">
    <subcellularLocation>
        <location evidence="1 9">Cell inner membrane</location>
        <topology evidence="1 9">Multi-pass membrane protein</topology>
    </subcellularLocation>
</comment>
<dbReference type="PANTHER" id="PTHR35011">
    <property type="entry name" value="2,3-DIKETO-L-GULONATE TRAP TRANSPORTER SMALL PERMEASE PROTEIN YIAM"/>
    <property type="match status" value="1"/>
</dbReference>
<keyword evidence="7 9" id="KW-0472">Membrane</keyword>
<protein>
    <recommendedName>
        <fullName evidence="9">TRAP transporter small permease protein</fullName>
    </recommendedName>
</protein>
<dbReference type="Pfam" id="PF04290">
    <property type="entry name" value="DctQ"/>
    <property type="match status" value="1"/>
</dbReference>
<evidence type="ECO:0000256" key="1">
    <source>
        <dbReference type="ARBA" id="ARBA00004429"/>
    </source>
</evidence>
<evidence type="ECO:0000256" key="2">
    <source>
        <dbReference type="ARBA" id="ARBA00022448"/>
    </source>
</evidence>
<keyword evidence="3" id="KW-1003">Cell membrane</keyword>
<dbReference type="InterPro" id="IPR007387">
    <property type="entry name" value="TRAP_DctQ"/>
</dbReference>
<keyword evidence="6 9" id="KW-1133">Transmembrane helix</keyword>
<evidence type="ECO:0000256" key="4">
    <source>
        <dbReference type="ARBA" id="ARBA00022519"/>
    </source>
</evidence>
<comment type="function">
    <text evidence="9">Part of the tripartite ATP-independent periplasmic (TRAP) transport system.</text>
</comment>
<keyword evidence="4 9" id="KW-0997">Cell inner membrane</keyword>
<comment type="caution">
    <text evidence="11">The sequence shown here is derived from an EMBL/GenBank/DDBJ whole genome shotgun (WGS) entry which is preliminary data.</text>
</comment>
<evidence type="ECO:0000256" key="8">
    <source>
        <dbReference type="ARBA" id="ARBA00038436"/>
    </source>
</evidence>
<dbReference type="InterPro" id="IPR055348">
    <property type="entry name" value="DctQ"/>
</dbReference>
<evidence type="ECO:0000313" key="11">
    <source>
        <dbReference type="EMBL" id="MBP1849342.1"/>
    </source>
</evidence>
<dbReference type="RefSeq" id="WP_209942390.1">
    <property type="nucleotide sequence ID" value="NZ_JAGGJU010000002.1"/>
</dbReference>
<dbReference type="PANTHER" id="PTHR35011:SF4">
    <property type="entry name" value="SLL1102 PROTEIN"/>
    <property type="match status" value="1"/>
</dbReference>
<dbReference type="Proteomes" id="UP000759443">
    <property type="component" value="Unassembled WGS sequence"/>
</dbReference>
<reference evidence="11 12" key="1">
    <citation type="submission" date="2021-03" db="EMBL/GenBank/DDBJ databases">
        <title>Genomic Encyclopedia of Type Strains, Phase IV (KMG-IV): sequencing the most valuable type-strain genomes for metagenomic binning, comparative biology and taxonomic classification.</title>
        <authorList>
            <person name="Goeker M."/>
        </authorList>
    </citation>
    <scope>NUCLEOTIDE SEQUENCE [LARGE SCALE GENOMIC DNA]</scope>
    <source>
        <strain evidence="11 12">DSM 21600</strain>
    </source>
</reference>
<comment type="subunit">
    <text evidence="9">The complex comprises the extracytoplasmic solute receptor protein and the two transmembrane proteins.</text>
</comment>
<dbReference type="EMBL" id="JAGGJU010000002">
    <property type="protein sequence ID" value="MBP1849342.1"/>
    <property type="molecule type" value="Genomic_DNA"/>
</dbReference>
<evidence type="ECO:0000313" key="12">
    <source>
        <dbReference type="Proteomes" id="UP000759443"/>
    </source>
</evidence>
<sequence length="179" mass="19930">MPKSVRILYDAITQLNRIVFKIASALMFIIVPVMLFAVISRYVFDSPSSWAMELATLVFGPYFLLAGPYLLHERGHVSLDLVQNSVGPGIRRALEVVNYPIIIAFCVILLFYAVPFAQQSWDYGETSYSSWNPVIWPVKLFIPVALVLLGLQAAAEWLRVMLDPAAVTADGDADHKVVS</sequence>
<keyword evidence="5 9" id="KW-0812">Transmembrane</keyword>
<feature type="transmembrane region" description="Helical" evidence="9">
    <location>
        <begin position="93"/>
        <end position="114"/>
    </location>
</feature>
<accession>A0ABS4DUH2</accession>
<feature type="transmembrane region" description="Helical" evidence="9">
    <location>
        <begin position="50"/>
        <end position="72"/>
    </location>
</feature>
<keyword evidence="2 9" id="KW-0813">Transport</keyword>
<evidence type="ECO:0000256" key="3">
    <source>
        <dbReference type="ARBA" id="ARBA00022475"/>
    </source>
</evidence>
<name>A0ABS4DUH2_9HYPH</name>
<feature type="transmembrane region" description="Helical" evidence="9">
    <location>
        <begin position="134"/>
        <end position="151"/>
    </location>
</feature>
<evidence type="ECO:0000256" key="5">
    <source>
        <dbReference type="ARBA" id="ARBA00022692"/>
    </source>
</evidence>
<feature type="transmembrane region" description="Helical" evidence="9">
    <location>
        <begin position="20"/>
        <end position="44"/>
    </location>
</feature>
<feature type="domain" description="Tripartite ATP-independent periplasmic transporters DctQ component" evidence="10">
    <location>
        <begin position="32"/>
        <end position="160"/>
    </location>
</feature>
<evidence type="ECO:0000256" key="7">
    <source>
        <dbReference type="ARBA" id="ARBA00023136"/>
    </source>
</evidence>
<gene>
    <name evidence="11" type="ORF">J2Z17_000763</name>
</gene>
<keyword evidence="12" id="KW-1185">Reference proteome</keyword>
<evidence type="ECO:0000259" key="10">
    <source>
        <dbReference type="Pfam" id="PF04290"/>
    </source>
</evidence>
<evidence type="ECO:0000256" key="6">
    <source>
        <dbReference type="ARBA" id="ARBA00022989"/>
    </source>
</evidence>
<proteinExistence type="inferred from homology"/>